<proteinExistence type="predicted"/>
<dbReference type="InParanoid" id="A2F216"/>
<accession>A2F216</accession>
<sequence>MKTIYPSLESIRLESKATCTIENKEESIDIYLIGPFLFGLGIKPSNFQLIFYSPHFCSTLDRQKLTITFIPNSPFFHSKILLALPSTEIAIQWHKFFIKINDIIHKIPQNKIPPVSILAKVYNKTTNSINTADVNVFGEQIRIKEQNQKPVKFEIQTQNINCVLALEMPTPPKDYYFTSFAVVYRKFGDLYVICDSIDQLMFTFISIDLTIWNIRKQKTEIKLKMAQPFSKKNNLQNDLPQFICDMNINNTLELPKTPELTFVSRVPIPEKASNSVEIIDFNREVHRTIILQPFKIKSNFQENQNNEIPIEDIPKNAFREEIEKIRNSIEISNNVEVKVPQEKVTKEFMQQSASELSSCMYFRPICDPRLIFLCQKIGIPFNNPVFSLNGQKELDQIASFKTLSELSVFISSILINGTTDTMLLSKIPLLCANDKNILESLPNLKMSPFSKLTIFVSRLIKTLRMKKFVELLMNNHQLRKTIYREDAMCNSPIFLEKLKERVTVYFSKASTPCFDVYPLPFATRERYEYLIRSIVPKAEKDPELAGRLIFYLVKFFTLNLKNGKILQIVDLTMKIIKDENQRQMLNASYQFAIKNKESDLGKFAMTLLKGLECGQLYVWVLYIGKAIMSNKSMYNEEAPALDPENIVIISDSIIKLAGVIFDFDIDILDKFPLFH</sequence>
<organism evidence="1 2">
    <name type="scientific">Trichomonas vaginalis (strain ATCC PRA-98 / G3)</name>
    <dbReference type="NCBI Taxonomy" id="412133"/>
    <lineage>
        <taxon>Eukaryota</taxon>
        <taxon>Metamonada</taxon>
        <taxon>Parabasalia</taxon>
        <taxon>Trichomonadida</taxon>
        <taxon>Trichomonadidae</taxon>
        <taxon>Trichomonas</taxon>
    </lineage>
</organism>
<dbReference type="VEuPathDB" id="TrichDB:TVAG_481410"/>
<protein>
    <submittedName>
        <fullName evidence="1">Uncharacterized protein</fullName>
    </submittedName>
</protein>
<dbReference type="KEGG" id="tva:4758895"/>
<dbReference type="Proteomes" id="UP000001542">
    <property type="component" value="Unassembled WGS sequence"/>
</dbReference>
<evidence type="ECO:0000313" key="1">
    <source>
        <dbReference type="EMBL" id="EAY01071.1"/>
    </source>
</evidence>
<evidence type="ECO:0000313" key="2">
    <source>
        <dbReference type="Proteomes" id="UP000001542"/>
    </source>
</evidence>
<name>A2F216_TRIV3</name>
<keyword evidence="2" id="KW-1185">Reference proteome</keyword>
<gene>
    <name evidence="1" type="ORF">TVAG_481410</name>
</gene>
<dbReference type="VEuPathDB" id="TrichDB:TVAGG3_0477220"/>
<dbReference type="EMBL" id="DS113580">
    <property type="protein sequence ID" value="EAY01071.1"/>
    <property type="molecule type" value="Genomic_DNA"/>
</dbReference>
<dbReference type="AlphaFoldDB" id="A2F216"/>
<reference evidence="1" key="1">
    <citation type="submission" date="2006-10" db="EMBL/GenBank/DDBJ databases">
        <authorList>
            <person name="Amadeo P."/>
            <person name="Zhao Q."/>
            <person name="Wortman J."/>
            <person name="Fraser-Liggett C."/>
            <person name="Carlton J."/>
        </authorList>
    </citation>
    <scope>NUCLEOTIDE SEQUENCE</scope>
    <source>
        <strain evidence="1">G3</strain>
    </source>
</reference>
<dbReference type="RefSeq" id="XP_001330092.1">
    <property type="nucleotide sequence ID" value="XM_001330057.1"/>
</dbReference>
<reference evidence="1" key="2">
    <citation type="journal article" date="2007" name="Science">
        <title>Draft genome sequence of the sexually transmitted pathogen Trichomonas vaginalis.</title>
        <authorList>
            <person name="Carlton J.M."/>
            <person name="Hirt R.P."/>
            <person name="Silva J.C."/>
            <person name="Delcher A.L."/>
            <person name="Schatz M."/>
            <person name="Zhao Q."/>
            <person name="Wortman J.R."/>
            <person name="Bidwell S.L."/>
            <person name="Alsmark U.C.M."/>
            <person name="Besteiro S."/>
            <person name="Sicheritz-Ponten T."/>
            <person name="Noel C.J."/>
            <person name="Dacks J.B."/>
            <person name="Foster P.G."/>
            <person name="Simillion C."/>
            <person name="Van de Peer Y."/>
            <person name="Miranda-Saavedra D."/>
            <person name="Barton G.J."/>
            <person name="Westrop G.D."/>
            <person name="Mueller S."/>
            <person name="Dessi D."/>
            <person name="Fiori P.L."/>
            <person name="Ren Q."/>
            <person name="Paulsen I."/>
            <person name="Zhang H."/>
            <person name="Bastida-Corcuera F.D."/>
            <person name="Simoes-Barbosa A."/>
            <person name="Brown M.T."/>
            <person name="Hayes R.D."/>
            <person name="Mukherjee M."/>
            <person name="Okumura C.Y."/>
            <person name="Schneider R."/>
            <person name="Smith A.J."/>
            <person name="Vanacova S."/>
            <person name="Villalvazo M."/>
            <person name="Haas B.J."/>
            <person name="Pertea M."/>
            <person name="Feldblyum T.V."/>
            <person name="Utterback T.R."/>
            <person name="Shu C.L."/>
            <person name="Osoegawa K."/>
            <person name="de Jong P.J."/>
            <person name="Hrdy I."/>
            <person name="Horvathova L."/>
            <person name="Zubacova Z."/>
            <person name="Dolezal P."/>
            <person name="Malik S.B."/>
            <person name="Logsdon J.M. Jr."/>
            <person name="Henze K."/>
            <person name="Gupta A."/>
            <person name="Wang C.C."/>
            <person name="Dunne R.L."/>
            <person name="Upcroft J.A."/>
            <person name="Upcroft P."/>
            <person name="White O."/>
            <person name="Salzberg S.L."/>
            <person name="Tang P."/>
            <person name="Chiu C.-H."/>
            <person name="Lee Y.-S."/>
            <person name="Embley T.M."/>
            <person name="Coombs G.H."/>
            <person name="Mottram J.C."/>
            <person name="Tachezy J."/>
            <person name="Fraser-Liggett C.M."/>
            <person name="Johnson P.J."/>
        </authorList>
    </citation>
    <scope>NUCLEOTIDE SEQUENCE [LARGE SCALE GENOMIC DNA]</scope>
    <source>
        <strain evidence="1">G3</strain>
    </source>
</reference>